<dbReference type="GO" id="GO:0000978">
    <property type="term" value="F:RNA polymerase II cis-regulatory region sequence-specific DNA binding"/>
    <property type="evidence" value="ECO:0007669"/>
    <property type="project" value="TreeGrafter"/>
</dbReference>
<evidence type="ECO:0000256" key="3">
    <source>
        <dbReference type="ARBA" id="ARBA00022737"/>
    </source>
</evidence>
<dbReference type="GO" id="GO:0005634">
    <property type="term" value="C:nucleus"/>
    <property type="evidence" value="ECO:0007669"/>
    <property type="project" value="UniProtKB-SubCell"/>
</dbReference>
<feature type="region of interest" description="Disordered" evidence="8">
    <location>
        <begin position="92"/>
        <end position="183"/>
    </location>
</feature>
<dbReference type="SMART" id="SM00355">
    <property type="entry name" value="ZnF_C2H2"/>
    <property type="match status" value="3"/>
</dbReference>
<dbReference type="STRING" id="1314674.A0A0D7BND5"/>
<keyword evidence="4 7" id="KW-0863">Zinc-finger</keyword>
<feature type="compositionally biased region" description="Basic residues" evidence="8">
    <location>
        <begin position="97"/>
        <end position="113"/>
    </location>
</feature>
<dbReference type="Pfam" id="PF13909">
    <property type="entry name" value="zf-H2C2_5"/>
    <property type="match status" value="1"/>
</dbReference>
<feature type="domain" description="C2H2-type" evidence="9">
    <location>
        <begin position="22"/>
        <end position="49"/>
    </location>
</feature>
<keyword evidence="5" id="KW-0862">Zinc</keyword>
<keyword evidence="3" id="KW-0677">Repeat</keyword>
<dbReference type="AlphaFoldDB" id="A0A0D7BND5"/>
<dbReference type="InterPro" id="IPR036236">
    <property type="entry name" value="Znf_C2H2_sf"/>
</dbReference>
<evidence type="ECO:0000313" key="11">
    <source>
        <dbReference type="Proteomes" id="UP000054007"/>
    </source>
</evidence>
<protein>
    <recommendedName>
        <fullName evidence="9">C2H2-type domain-containing protein</fullName>
    </recommendedName>
</protein>
<dbReference type="OrthoDB" id="654211at2759"/>
<dbReference type="InterPro" id="IPR013087">
    <property type="entry name" value="Znf_C2H2_type"/>
</dbReference>
<keyword evidence="2" id="KW-0479">Metal-binding</keyword>
<dbReference type="Pfam" id="PF00096">
    <property type="entry name" value="zf-C2H2"/>
    <property type="match status" value="1"/>
</dbReference>
<dbReference type="PROSITE" id="PS50157">
    <property type="entry name" value="ZINC_FINGER_C2H2_2"/>
    <property type="match status" value="2"/>
</dbReference>
<evidence type="ECO:0000256" key="5">
    <source>
        <dbReference type="ARBA" id="ARBA00022833"/>
    </source>
</evidence>
<evidence type="ECO:0000256" key="8">
    <source>
        <dbReference type="SAM" id="MobiDB-lite"/>
    </source>
</evidence>
<evidence type="ECO:0000256" key="1">
    <source>
        <dbReference type="ARBA" id="ARBA00004123"/>
    </source>
</evidence>
<dbReference type="EMBL" id="KN880451">
    <property type="protein sequence ID" value="KIY71680.1"/>
    <property type="molecule type" value="Genomic_DNA"/>
</dbReference>
<evidence type="ECO:0000256" key="6">
    <source>
        <dbReference type="ARBA" id="ARBA00023242"/>
    </source>
</evidence>
<gene>
    <name evidence="10" type="ORF">CYLTODRAFT_418584</name>
</gene>
<dbReference type="SUPFAM" id="SSF57667">
    <property type="entry name" value="beta-beta-alpha zinc fingers"/>
    <property type="match status" value="2"/>
</dbReference>
<dbReference type="InterPro" id="IPR050527">
    <property type="entry name" value="Snail/Krueppel_Znf"/>
</dbReference>
<comment type="subcellular location">
    <subcellularLocation>
        <location evidence="1">Nucleus</location>
    </subcellularLocation>
</comment>
<evidence type="ECO:0000313" key="10">
    <source>
        <dbReference type="EMBL" id="KIY71680.1"/>
    </source>
</evidence>
<evidence type="ECO:0000256" key="2">
    <source>
        <dbReference type="ARBA" id="ARBA00022723"/>
    </source>
</evidence>
<proteinExistence type="predicted"/>
<accession>A0A0D7BND5</accession>
<name>A0A0D7BND5_9AGAR</name>
<organism evidence="10 11">
    <name type="scientific">Cylindrobasidium torrendii FP15055 ss-10</name>
    <dbReference type="NCBI Taxonomy" id="1314674"/>
    <lineage>
        <taxon>Eukaryota</taxon>
        <taxon>Fungi</taxon>
        <taxon>Dikarya</taxon>
        <taxon>Basidiomycota</taxon>
        <taxon>Agaricomycotina</taxon>
        <taxon>Agaricomycetes</taxon>
        <taxon>Agaricomycetidae</taxon>
        <taxon>Agaricales</taxon>
        <taxon>Marasmiineae</taxon>
        <taxon>Physalacriaceae</taxon>
        <taxon>Cylindrobasidium</taxon>
    </lineage>
</organism>
<feature type="compositionally biased region" description="Pro residues" evidence="8">
    <location>
        <begin position="128"/>
        <end position="140"/>
    </location>
</feature>
<dbReference type="PANTHER" id="PTHR24388:SF54">
    <property type="entry name" value="PROTEIN ESCARGOT"/>
    <property type="match status" value="1"/>
</dbReference>
<keyword evidence="11" id="KW-1185">Reference proteome</keyword>
<feature type="domain" description="C2H2-type" evidence="9">
    <location>
        <begin position="53"/>
        <end position="80"/>
    </location>
</feature>
<dbReference type="PANTHER" id="PTHR24388">
    <property type="entry name" value="ZINC FINGER PROTEIN"/>
    <property type="match status" value="1"/>
</dbReference>
<dbReference type="FunFam" id="3.30.160.60:FF:000446">
    <property type="entry name" value="Zinc finger protein"/>
    <property type="match status" value="1"/>
</dbReference>
<sequence>MPRVPKASPSAVASDATTVQGAICHVCGRKIGRKSDLARHMRIHADDKSELMHRCPFCSFGNMQKSNVQTHIRTHTGEKSRACPDCSFATTDPGSLTRHRKRVHNYVPKKRKARDNSVPATGKRLPLSLPPLPAGSPPPSELGGQSPKGSPVSAASTNNDAPRCVPRLIRGPVDEGPADESHS</sequence>
<evidence type="ECO:0000256" key="4">
    <source>
        <dbReference type="ARBA" id="ARBA00022771"/>
    </source>
</evidence>
<dbReference type="PROSITE" id="PS00028">
    <property type="entry name" value="ZINC_FINGER_C2H2_1"/>
    <property type="match status" value="1"/>
</dbReference>
<dbReference type="Proteomes" id="UP000054007">
    <property type="component" value="Unassembled WGS sequence"/>
</dbReference>
<evidence type="ECO:0000256" key="7">
    <source>
        <dbReference type="PROSITE-ProRule" id="PRU00042"/>
    </source>
</evidence>
<reference evidence="10 11" key="1">
    <citation type="journal article" date="2015" name="Fungal Genet. Biol.">
        <title>Evolution of novel wood decay mechanisms in Agaricales revealed by the genome sequences of Fistulina hepatica and Cylindrobasidium torrendii.</title>
        <authorList>
            <person name="Floudas D."/>
            <person name="Held B.W."/>
            <person name="Riley R."/>
            <person name="Nagy L.G."/>
            <person name="Koehler G."/>
            <person name="Ransdell A.S."/>
            <person name="Younus H."/>
            <person name="Chow J."/>
            <person name="Chiniquy J."/>
            <person name="Lipzen A."/>
            <person name="Tritt A."/>
            <person name="Sun H."/>
            <person name="Haridas S."/>
            <person name="LaButti K."/>
            <person name="Ohm R.A."/>
            <person name="Kues U."/>
            <person name="Blanchette R.A."/>
            <person name="Grigoriev I.V."/>
            <person name="Minto R.E."/>
            <person name="Hibbett D.S."/>
        </authorList>
    </citation>
    <scope>NUCLEOTIDE SEQUENCE [LARGE SCALE GENOMIC DNA]</scope>
    <source>
        <strain evidence="10 11">FP15055 ss-10</strain>
    </source>
</reference>
<dbReference type="GO" id="GO:0008270">
    <property type="term" value="F:zinc ion binding"/>
    <property type="evidence" value="ECO:0007669"/>
    <property type="project" value="UniProtKB-KW"/>
</dbReference>
<dbReference type="GO" id="GO:0000981">
    <property type="term" value="F:DNA-binding transcription factor activity, RNA polymerase II-specific"/>
    <property type="evidence" value="ECO:0007669"/>
    <property type="project" value="TreeGrafter"/>
</dbReference>
<dbReference type="Gene3D" id="3.30.160.60">
    <property type="entry name" value="Classic Zinc Finger"/>
    <property type="match status" value="3"/>
</dbReference>
<evidence type="ECO:0000259" key="9">
    <source>
        <dbReference type="PROSITE" id="PS50157"/>
    </source>
</evidence>
<keyword evidence="6" id="KW-0539">Nucleus</keyword>